<keyword evidence="2" id="KW-1185">Reference proteome</keyword>
<protein>
    <submittedName>
        <fullName evidence="1">Uncharacterized protein</fullName>
    </submittedName>
</protein>
<organism evidence="1 2">
    <name type="scientific">Chryseobacterium salviniae</name>
    <dbReference type="NCBI Taxonomy" id="3101750"/>
    <lineage>
        <taxon>Bacteria</taxon>
        <taxon>Pseudomonadati</taxon>
        <taxon>Bacteroidota</taxon>
        <taxon>Flavobacteriia</taxon>
        <taxon>Flavobacteriales</taxon>
        <taxon>Weeksellaceae</taxon>
        <taxon>Chryseobacterium group</taxon>
        <taxon>Chryseobacterium</taxon>
    </lineage>
</organism>
<gene>
    <name evidence="1" type="ORF">SOP96_00590</name>
</gene>
<name>A0ABU6HP20_9FLAO</name>
<evidence type="ECO:0000313" key="2">
    <source>
        <dbReference type="Proteomes" id="UP001348397"/>
    </source>
</evidence>
<dbReference type="EMBL" id="JAYLAA010000001">
    <property type="protein sequence ID" value="MEC3874208.1"/>
    <property type="molecule type" value="Genomic_DNA"/>
</dbReference>
<sequence length="94" mass="11205">MNNSDRIYYNTEEFSVFEKNAKVSYEQAYDIYLDYVKNEDIYLEPVFLFCSGKDYVFGVSTNPQNDKMNRSWKLYKLKINSQTGEIERIEGQVK</sequence>
<dbReference type="Proteomes" id="UP001348397">
    <property type="component" value="Unassembled WGS sequence"/>
</dbReference>
<evidence type="ECO:0000313" key="1">
    <source>
        <dbReference type="EMBL" id="MEC3874208.1"/>
    </source>
</evidence>
<comment type="caution">
    <text evidence="1">The sequence shown here is derived from an EMBL/GenBank/DDBJ whole genome shotgun (WGS) entry which is preliminary data.</text>
</comment>
<dbReference type="RefSeq" id="WP_326319303.1">
    <property type="nucleotide sequence ID" value="NZ_JAYLAA010000001.1"/>
</dbReference>
<reference evidence="1 2" key="1">
    <citation type="submission" date="2024-01" db="EMBL/GenBank/DDBJ databases">
        <title>Chryseobacterium sp. T9W2-O.</title>
        <authorList>
            <person name="Maltman C."/>
        </authorList>
    </citation>
    <scope>NUCLEOTIDE SEQUENCE [LARGE SCALE GENOMIC DNA]</scope>
    <source>
        <strain evidence="1 2">T9W2-O</strain>
    </source>
</reference>
<accession>A0ABU6HP20</accession>
<proteinExistence type="predicted"/>